<dbReference type="Proteomes" id="UP001239085">
    <property type="component" value="Unassembled WGS sequence"/>
</dbReference>
<evidence type="ECO:0000256" key="1">
    <source>
        <dbReference type="SAM" id="MobiDB-lite"/>
    </source>
</evidence>
<evidence type="ECO:0000313" key="3">
    <source>
        <dbReference type="Proteomes" id="UP001239085"/>
    </source>
</evidence>
<comment type="caution">
    <text evidence="2">The sequence shown here is derived from an EMBL/GenBank/DDBJ whole genome shotgun (WGS) entry which is preliminary data.</text>
</comment>
<sequence length="67" mass="7209">MTSVRVESGRASLAVEDTGPRDGTTVLLLHAGVTDKRSWAPRGGSSGYSRPLHPLRQAKLRRDGVQP</sequence>
<dbReference type="EMBL" id="JAUSXK010000001">
    <property type="protein sequence ID" value="MDQ0642273.1"/>
    <property type="molecule type" value="Genomic_DNA"/>
</dbReference>
<organism evidence="2 3">
    <name type="scientific">Microbacterium murale</name>
    <dbReference type="NCBI Taxonomy" id="1081040"/>
    <lineage>
        <taxon>Bacteria</taxon>
        <taxon>Bacillati</taxon>
        <taxon>Actinomycetota</taxon>
        <taxon>Actinomycetes</taxon>
        <taxon>Micrococcales</taxon>
        <taxon>Microbacteriaceae</taxon>
        <taxon>Microbacterium</taxon>
    </lineage>
</organism>
<name>A0ABU0P4M7_9MICO</name>
<reference evidence="2 3" key="1">
    <citation type="submission" date="2023-07" db="EMBL/GenBank/DDBJ databases">
        <title>Comparative genomics of wheat-associated soil bacteria to identify genetic determinants of phenazine resistance.</title>
        <authorList>
            <person name="Mouncey N."/>
        </authorList>
    </citation>
    <scope>NUCLEOTIDE SEQUENCE [LARGE SCALE GENOMIC DNA]</scope>
    <source>
        <strain evidence="2 3">W2I7</strain>
    </source>
</reference>
<protein>
    <recommendedName>
        <fullName evidence="4">Alpha/beta hydrolase</fullName>
    </recommendedName>
</protein>
<feature type="region of interest" description="Disordered" evidence="1">
    <location>
        <begin position="1"/>
        <end position="67"/>
    </location>
</feature>
<proteinExistence type="predicted"/>
<keyword evidence="3" id="KW-1185">Reference proteome</keyword>
<evidence type="ECO:0008006" key="4">
    <source>
        <dbReference type="Google" id="ProtNLM"/>
    </source>
</evidence>
<evidence type="ECO:0000313" key="2">
    <source>
        <dbReference type="EMBL" id="MDQ0642273.1"/>
    </source>
</evidence>
<dbReference type="RefSeq" id="WP_307364710.1">
    <property type="nucleotide sequence ID" value="NZ_JAUSXK010000001.1"/>
</dbReference>
<gene>
    <name evidence="2" type="ORF">QFZ46_000433</name>
</gene>
<accession>A0ABU0P4M7</accession>